<name>A0A3A4FB79_9MICC</name>
<dbReference type="GO" id="GO:0016829">
    <property type="term" value="F:lyase activity"/>
    <property type="evidence" value="ECO:0007669"/>
    <property type="project" value="UniProtKB-KW"/>
</dbReference>
<dbReference type="PIRSF" id="PIRSF015582">
    <property type="entry name" value="Cit_lyase_B"/>
    <property type="match status" value="1"/>
</dbReference>
<dbReference type="AlphaFoldDB" id="A0A3A4FB79"/>
<feature type="binding site" evidence="5">
    <location>
        <position position="126"/>
    </location>
    <ligand>
        <name>Mg(2+)</name>
        <dbReference type="ChEBI" id="CHEBI:18420"/>
    </ligand>
</feature>
<keyword evidence="3 5" id="KW-0460">Magnesium</keyword>
<dbReference type="InterPro" id="IPR040442">
    <property type="entry name" value="Pyrv_kinase-like_dom_sf"/>
</dbReference>
<dbReference type="PANTHER" id="PTHR32308:SF10">
    <property type="entry name" value="CITRATE LYASE SUBUNIT BETA"/>
    <property type="match status" value="1"/>
</dbReference>
<sequence>MNRNDPAAFALGPALLFCPAGRPDRFAKAAERSDAVILDLEDAVAPADKERARRVMTDHLSGIDSHTASRTVVRINPAGTAEFDADVQVLAGYQPEHIMLAKTQSAEDVQAVHRRFPDAQVIALCETAGGAAAAHEIAGHPATSAIMWGAEDLVVSIGGTSSRHPDGTYRDIARHVRSAILLAAAACGKAAVDAIYADISDTAGLSAEAADAVGSGFAAKACIHPSQVDPIRQAYRPTAEEAEYAHALLDEAAHHSGAFQFRGGMIDTPLLRHAERIAQRALAG</sequence>
<proteinExistence type="predicted"/>
<feature type="domain" description="HpcH/HpaI aldolase/citrate lyase" evidence="6">
    <location>
        <begin position="15"/>
        <end position="225"/>
    </location>
</feature>
<dbReference type="InterPro" id="IPR011206">
    <property type="entry name" value="Citrate_lyase_beta/mcl1/mcl2"/>
</dbReference>
<evidence type="ECO:0000256" key="4">
    <source>
        <dbReference type="PIRSR" id="PIRSR015582-1"/>
    </source>
</evidence>
<dbReference type="OrthoDB" id="5172636at2"/>
<keyword evidence="2 5" id="KW-0479">Metal-binding</keyword>
<evidence type="ECO:0000256" key="2">
    <source>
        <dbReference type="ARBA" id="ARBA00022723"/>
    </source>
</evidence>
<gene>
    <name evidence="7" type="ORF">D3250_08190</name>
</gene>
<dbReference type="Pfam" id="PF03328">
    <property type="entry name" value="HpcH_HpaI"/>
    <property type="match status" value="1"/>
</dbReference>
<evidence type="ECO:0000259" key="6">
    <source>
        <dbReference type="Pfam" id="PF03328"/>
    </source>
</evidence>
<feature type="binding site" evidence="4">
    <location>
        <position position="74"/>
    </location>
    <ligand>
        <name>substrate</name>
    </ligand>
</feature>
<comment type="caution">
    <text evidence="7">The sequence shown here is derived from an EMBL/GenBank/DDBJ whole genome shotgun (WGS) entry which is preliminary data.</text>
</comment>
<protein>
    <submittedName>
        <fullName evidence="7">CoA ester lyase</fullName>
    </submittedName>
</protein>
<dbReference type="GO" id="GO:0000287">
    <property type="term" value="F:magnesium ion binding"/>
    <property type="evidence" value="ECO:0007669"/>
    <property type="project" value="TreeGrafter"/>
</dbReference>
<reference evidence="7 8" key="1">
    <citation type="submission" date="2018-09" db="EMBL/GenBank/DDBJ databases">
        <title>Nesterenkonia natronophila sp. nov., an alkaliphilic actinobacteriume isolated from a soda lake, and emended description of the genus Nesterenkonia.</title>
        <authorList>
            <person name="Menes R.J."/>
            <person name="Iriarte A."/>
        </authorList>
    </citation>
    <scope>NUCLEOTIDE SEQUENCE [LARGE SCALE GENOMIC DNA]</scope>
    <source>
        <strain evidence="7 8">M8</strain>
    </source>
</reference>
<dbReference type="InterPro" id="IPR005000">
    <property type="entry name" value="Aldolase/citrate-lyase_domain"/>
</dbReference>
<dbReference type="Proteomes" id="UP000266615">
    <property type="component" value="Unassembled WGS sequence"/>
</dbReference>
<dbReference type="EMBL" id="QYZP01000002">
    <property type="protein sequence ID" value="RJN32054.1"/>
    <property type="molecule type" value="Genomic_DNA"/>
</dbReference>
<evidence type="ECO:0000313" key="8">
    <source>
        <dbReference type="Proteomes" id="UP000266615"/>
    </source>
</evidence>
<evidence type="ECO:0000313" key="7">
    <source>
        <dbReference type="EMBL" id="RJN32054.1"/>
    </source>
</evidence>
<feature type="binding site" evidence="5">
    <location>
        <position position="152"/>
    </location>
    <ligand>
        <name>Mg(2+)</name>
        <dbReference type="ChEBI" id="CHEBI:18420"/>
    </ligand>
</feature>
<dbReference type="InterPro" id="IPR015813">
    <property type="entry name" value="Pyrv/PenolPyrv_kinase-like_dom"/>
</dbReference>
<evidence type="ECO:0000256" key="1">
    <source>
        <dbReference type="ARBA" id="ARBA00001946"/>
    </source>
</evidence>
<evidence type="ECO:0000256" key="3">
    <source>
        <dbReference type="ARBA" id="ARBA00022842"/>
    </source>
</evidence>
<accession>A0A3A4FB79</accession>
<keyword evidence="8" id="KW-1185">Reference proteome</keyword>
<dbReference type="RefSeq" id="WP_119902843.1">
    <property type="nucleotide sequence ID" value="NZ_QYZP01000002.1"/>
</dbReference>
<dbReference type="GO" id="GO:0006107">
    <property type="term" value="P:oxaloacetate metabolic process"/>
    <property type="evidence" value="ECO:0007669"/>
    <property type="project" value="TreeGrafter"/>
</dbReference>
<dbReference type="SUPFAM" id="SSF51621">
    <property type="entry name" value="Phosphoenolpyruvate/pyruvate domain"/>
    <property type="match status" value="1"/>
</dbReference>
<feature type="binding site" evidence="4">
    <location>
        <position position="126"/>
    </location>
    <ligand>
        <name>substrate</name>
    </ligand>
</feature>
<dbReference type="Gene3D" id="3.20.20.60">
    <property type="entry name" value="Phosphoenolpyruvate-binding domains"/>
    <property type="match status" value="1"/>
</dbReference>
<keyword evidence="7" id="KW-0456">Lyase</keyword>
<organism evidence="7 8">
    <name type="scientific">Nesterenkonia natronophila</name>
    <dbReference type="NCBI Taxonomy" id="2174932"/>
    <lineage>
        <taxon>Bacteria</taxon>
        <taxon>Bacillati</taxon>
        <taxon>Actinomycetota</taxon>
        <taxon>Actinomycetes</taxon>
        <taxon>Micrococcales</taxon>
        <taxon>Micrococcaceae</taxon>
        <taxon>Nesterenkonia</taxon>
    </lineage>
</organism>
<evidence type="ECO:0000256" key="5">
    <source>
        <dbReference type="PIRSR" id="PIRSR015582-2"/>
    </source>
</evidence>
<comment type="cofactor">
    <cofactor evidence="1">
        <name>Mg(2+)</name>
        <dbReference type="ChEBI" id="CHEBI:18420"/>
    </cofactor>
</comment>
<dbReference type="PANTHER" id="PTHR32308">
    <property type="entry name" value="LYASE BETA SUBUNIT, PUTATIVE (AFU_ORTHOLOGUE AFUA_4G13030)-RELATED"/>
    <property type="match status" value="1"/>
</dbReference>